<dbReference type="Proteomes" id="UP000247498">
    <property type="component" value="Unassembled WGS sequence"/>
</dbReference>
<proteinExistence type="predicted"/>
<dbReference type="InParanoid" id="A0A2V0P496"/>
<feature type="compositionally biased region" description="Low complexity" evidence="1">
    <location>
        <begin position="108"/>
        <end position="132"/>
    </location>
</feature>
<keyword evidence="3" id="KW-1185">Reference proteome</keyword>
<evidence type="ECO:0000313" key="3">
    <source>
        <dbReference type="Proteomes" id="UP000247498"/>
    </source>
</evidence>
<feature type="region of interest" description="Disordered" evidence="1">
    <location>
        <begin position="104"/>
        <end position="148"/>
    </location>
</feature>
<name>A0A2V0P496_9CHLO</name>
<reference evidence="2 3" key="1">
    <citation type="journal article" date="2018" name="Sci. Rep.">
        <title>Raphidocelis subcapitata (=Pseudokirchneriella subcapitata) provides an insight into genome evolution and environmental adaptations in the Sphaeropleales.</title>
        <authorList>
            <person name="Suzuki S."/>
            <person name="Yamaguchi H."/>
            <person name="Nakajima N."/>
            <person name="Kawachi M."/>
        </authorList>
    </citation>
    <scope>NUCLEOTIDE SEQUENCE [LARGE SCALE GENOMIC DNA]</scope>
    <source>
        <strain evidence="2 3">NIES-35</strain>
    </source>
</reference>
<dbReference type="AlphaFoldDB" id="A0A2V0P496"/>
<feature type="region of interest" description="Disordered" evidence="1">
    <location>
        <begin position="162"/>
        <end position="193"/>
    </location>
</feature>
<organism evidence="2 3">
    <name type="scientific">Raphidocelis subcapitata</name>
    <dbReference type="NCBI Taxonomy" id="307507"/>
    <lineage>
        <taxon>Eukaryota</taxon>
        <taxon>Viridiplantae</taxon>
        <taxon>Chlorophyta</taxon>
        <taxon>core chlorophytes</taxon>
        <taxon>Chlorophyceae</taxon>
        <taxon>CS clade</taxon>
        <taxon>Sphaeropleales</taxon>
        <taxon>Selenastraceae</taxon>
        <taxon>Raphidocelis</taxon>
    </lineage>
</organism>
<gene>
    <name evidence="2" type="ORF">Rsub_04741</name>
</gene>
<accession>A0A2V0P496</accession>
<dbReference type="STRING" id="307507.A0A2V0P496"/>
<feature type="compositionally biased region" description="Basic residues" evidence="1">
    <location>
        <begin position="450"/>
        <end position="459"/>
    </location>
</feature>
<feature type="region of interest" description="Disordered" evidence="1">
    <location>
        <begin position="419"/>
        <end position="459"/>
    </location>
</feature>
<protein>
    <submittedName>
        <fullName evidence="2">Uncharacterized protein</fullName>
    </submittedName>
</protein>
<evidence type="ECO:0000313" key="2">
    <source>
        <dbReference type="EMBL" id="GBF92017.1"/>
    </source>
</evidence>
<sequence>MGKPVARLIQQLQEAVLAQQAAVTRLTAERAALRMRERAAALLCRQCAVLVELSAAAAAARRQRRAAEHGSAVRTAAAAAAAAGGAAAGCSAATELTTADDDGAAGRVGSTASFSSSGGSGSVPPAAASRCGSAGGSGTNGGDDGGGGAQLVALVAQLRAASDDEDGGRGGGGGAQHRAPGATPVDPAAPPLSWSPAAAALRLEDPDAPGALSTDSLRALLRDFATAASCLLPRIRKAAPNAADALAQLSAHLSPVLEFVAALACRGEGNSGGGGGGSGAAGGLTPIMAVVMSPLDGSDAAMPDERQWTWAVEQEELVTALFDLWHARNTALNARRAQLLATVEAHARSEAAAHESVLRALTEAQAEAEVYSIVVVLGLYGNVLSPVQFGTLLVSSWPYVPSLHGLHAVLAARRGAPGGGAGAAAQAGDGAGGSGNGDRGGDGGGSGGPGRRRRGRTSA</sequence>
<evidence type="ECO:0000256" key="1">
    <source>
        <dbReference type="SAM" id="MobiDB-lite"/>
    </source>
</evidence>
<comment type="caution">
    <text evidence="2">The sequence shown here is derived from an EMBL/GenBank/DDBJ whole genome shotgun (WGS) entry which is preliminary data.</text>
</comment>
<feature type="compositionally biased region" description="Gly residues" evidence="1">
    <location>
        <begin position="429"/>
        <end position="449"/>
    </location>
</feature>
<dbReference type="EMBL" id="BDRX01000028">
    <property type="protein sequence ID" value="GBF92017.1"/>
    <property type="molecule type" value="Genomic_DNA"/>
</dbReference>
<feature type="compositionally biased region" description="Gly residues" evidence="1">
    <location>
        <begin position="133"/>
        <end position="148"/>
    </location>
</feature>